<protein>
    <submittedName>
        <fullName evidence="1">Sericin 1-like protein</fullName>
    </submittedName>
</protein>
<accession>A0A1D8KQW2</accession>
<organism evidence="1 4">
    <name type="scientific">Synechococcus phage S-CAM22</name>
    <dbReference type="NCBI Taxonomy" id="1883365"/>
    <lineage>
        <taxon>Viruses</taxon>
        <taxon>Duplodnaviria</taxon>
        <taxon>Heunggongvirae</taxon>
        <taxon>Uroviricota</taxon>
        <taxon>Caudoviricetes</taxon>
        <taxon>Pantevenvirales</taxon>
        <taxon>Kyanoviridae</taxon>
        <taxon>Alisovirus</taxon>
        <taxon>Alisovirus socal22</taxon>
    </lineage>
</organism>
<gene>
    <name evidence="1" type="ORF">N440310_035</name>
    <name evidence="2" type="ORF">T191209_035</name>
</gene>
<dbReference type="RefSeq" id="YP_009320947.1">
    <property type="nucleotide sequence ID" value="NC_031903.1"/>
</dbReference>
<sequence length="196" mass="20509">MSQLNVDALKHSGGTGSGIDLQSSGNFAFDTNTLYVDSVNDRIGINDSTPTRTLDVSGSEGINFGTAPLFEGVNIVGGTSNGNTNIDLLSGSVHLFTSNNTGNWTPNFRGDASTTLDSIMDTGQVIVATIISSNGGSSGYAANMNIDGNGQTEYWANDSEPDDRGGTSGYDVYQYSIIKTGSGNSYLVLANRTFMD</sequence>
<evidence type="ECO:0000313" key="4">
    <source>
        <dbReference type="Proteomes" id="UP000241089"/>
    </source>
</evidence>
<proteinExistence type="predicted"/>
<evidence type="ECO:0000313" key="1">
    <source>
        <dbReference type="EMBL" id="AOV61081.1"/>
    </source>
</evidence>
<name>A0A1D8KQW2_9CAUD</name>
<dbReference type="KEGG" id="vg:30306105"/>
<reference evidence="3 4" key="1">
    <citation type="journal article" date="2016" name="Virology">
        <title>The genomic content and context of auxiliary metabolic genes in marine cyanomyoviruses.</title>
        <authorList>
            <person name="Crummett L.T."/>
            <person name="Puxty R.J."/>
            <person name="Weihe C."/>
            <person name="Marston M.F."/>
            <person name="Martiny J.B."/>
        </authorList>
    </citation>
    <scope>NUCLEOTIDE SEQUENCE [LARGE SCALE GENOMIC DNA]</scope>
    <source>
        <strain evidence="1">0310NB44</strain>
        <strain evidence="2">1209TA19</strain>
    </source>
</reference>
<evidence type="ECO:0000313" key="2">
    <source>
        <dbReference type="EMBL" id="AOV61295.1"/>
    </source>
</evidence>
<dbReference type="EMBL" id="KU686209">
    <property type="protein sequence ID" value="AOV61295.1"/>
    <property type="molecule type" value="Genomic_DNA"/>
</dbReference>
<dbReference type="Proteomes" id="UP000241089">
    <property type="component" value="Segment"/>
</dbReference>
<dbReference type="Proteomes" id="UP000202158">
    <property type="component" value="Segment"/>
</dbReference>
<dbReference type="OrthoDB" id="18224at10239"/>
<evidence type="ECO:0000313" key="3">
    <source>
        <dbReference type="Proteomes" id="UP000202158"/>
    </source>
</evidence>
<dbReference type="GeneID" id="30306105"/>
<dbReference type="EMBL" id="KU686208">
    <property type="protein sequence ID" value="AOV61081.1"/>
    <property type="molecule type" value="Genomic_DNA"/>
</dbReference>